<evidence type="ECO:0000256" key="3">
    <source>
        <dbReference type="ARBA" id="ARBA00022679"/>
    </source>
</evidence>
<dbReference type="InterPro" id="IPR042104">
    <property type="entry name" value="PKS_dehydratase_sf"/>
</dbReference>
<feature type="region of interest" description="N-terminal hotdog fold" evidence="4">
    <location>
        <begin position="1"/>
        <end position="112"/>
    </location>
</feature>
<feature type="active site" description="Proton donor; for dehydratase activity" evidence="4">
    <location>
        <position position="175"/>
    </location>
</feature>
<dbReference type="PANTHER" id="PTHR43775">
    <property type="entry name" value="FATTY ACID SYNTHASE"/>
    <property type="match status" value="1"/>
</dbReference>
<feature type="region of interest" description="C-terminal hotdog fold" evidence="4">
    <location>
        <begin position="122"/>
        <end position="261"/>
    </location>
</feature>
<dbReference type="SMART" id="SM00822">
    <property type="entry name" value="PKS_KR"/>
    <property type="match status" value="1"/>
</dbReference>
<dbReference type="InterPro" id="IPR057326">
    <property type="entry name" value="KR_dom"/>
</dbReference>
<reference evidence="6" key="1">
    <citation type="journal article" date="2023" name="G3 (Bethesda)">
        <title>Whole genome assemblies of Zophobas morio and Tenebrio molitor.</title>
        <authorList>
            <person name="Kaur S."/>
            <person name="Stinson S.A."/>
            <person name="diCenzo G.C."/>
        </authorList>
    </citation>
    <scope>NUCLEOTIDE SEQUENCE</scope>
    <source>
        <strain evidence="6">QUZm001</strain>
    </source>
</reference>
<dbReference type="Pfam" id="PF08659">
    <property type="entry name" value="KR"/>
    <property type="match status" value="1"/>
</dbReference>
<keyword evidence="2" id="KW-0597">Phosphoprotein</keyword>
<proteinExistence type="predicted"/>
<protein>
    <recommendedName>
        <fullName evidence="5">PKS/mFAS DH domain-containing protein</fullName>
    </recommendedName>
</protein>
<keyword evidence="3" id="KW-0808">Transferase</keyword>
<evidence type="ECO:0000313" key="6">
    <source>
        <dbReference type="EMBL" id="KAJ3652405.1"/>
    </source>
</evidence>
<dbReference type="GO" id="GO:0016491">
    <property type="term" value="F:oxidoreductase activity"/>
    <property type="evidence" value="ECO:0007669"/>
    <property type="project" value="InterPro"/>
</dbReference>
<dbReference type="Gene3D" id="3.10.129.110">
    <property type="entry name" value="Polyketide synthase dehydratase"/>
    <property type="match status" value="1"/>
</dbReference>
<dbReference type="CDD" id="cd05195">
    <property type="entry name" value="enoyl_red"/>
    <property type="match status" value="1"/>
</dbReference>
<dbReference type="EMBL" id="JALNTZ010000005">
    <property type="protein sequence ID" value="KAJ3652405.1"/>
    <property type="molecule type" value="Genomic_DNA"/>
</dbReference>
<comment type="caution">
    <text evidence="6">The sequence shown here is derived from an EMBL/GenBank/DDBJ whole genome shotgun (WGS) entry which is preliminary data.</text>
</comment>
<dbReference type="PROSITE" id="PS00012">
    <property type="entry name" value="PHOSPHOPANTETHEINE"/>
    <property type="match status" value="1"/>
</dbReference>
<evidence type="ECO:0000256" key="2">
    <source>
        <dbReference type="ARBA" id="ARBA00022553"/>
    </source>
</evidence>
<dbReference type="Proteomes" id="UP001168821">
    <property type="component" value="Unassembled WGS sequence"/>
</dbReference>
<dbReference type="Pfam" id="PF00550">
    <property type="entry name" value="PP-binding"/>
    <property type="match status" value="1"/>
</dbReference>
<dbReference type="Gene3D" id="3.90.180.10">
    <property type="entry name" value="Medium-chain alcohol dehydrogenases, catalytic domain"/>
    <property type="match status" value="1"/>
</dbReference>
<dbReference type="PROSITE" id="PS52019">
    <property type="entry name" value="PKS_MFAS_DH"/>
    <property type="match status" value="1"/>
</dbReference>
<dbReference type="GO" id="GO:0004312">
    <property type="term" value="F:fatty acid synthase activity"/>
    <property type="evidence" value="ECO:0007669"/>
    <property type="project" value="TreeGrafter"/>
</dbReference>
<dbReference type="GO" id="GO:0006633">
    <property type="term" value="P:fatty acid biosynthetic process"/>
    <property type="evidence" value="ECO:0007669"/>
    <property type="project" value="TreeGrafter"/>
</dbReference>
<dbReference type="InterPro" id="IPR020843">
    <property type="entry name" value="ER"/>
</dbReference>
<dbReference type="SUPFAM" id="SSF50129">
    <property type="entry name" value="GroES-like"/>
    <property type="match status" value="1"/>
</dbReference>
<evidence type="ECO:0000313" key="7">
    <source>
        <dbReference type="Proteomes" id="UP001168821"/>
    </source>
</evidence>
<dbReference type="InterPro" id="IPR036291">
    <property type="entry name" value="NAD(P)-bd_dom_sf"/>
</dbReference>
<dbReference type="InterPro" id="IPR029058">
    <property type="entry name" value="AB_hydrolase_fold"/>
</dbReference>
<evidence type="ECO:0000259" key="5">
    <source>
        <dbReference type="PROSITE" id="PS52019"/>
    </source>
</evidence>
<dbReference type="Pfam" id="PF00107">
    <property type="entry name" value="ADH_zinc_N"/>
    <property type="match status" value="1"/>
</dbReference>
<dbReference type="Gene3D" id="3.40.50.1820">
    <property type="entry name" value="alpha/beta hydrolase"/>
    <property type="match status" value="1"/>
</dbReference>
<feature type="domain" description="PKS/mFAS DH" evidence="5">
    <location>
        <begin position="1"/>
        <end position="261"/>
    </location>
</feature>
<dbReference type="Gene3D" id="3.40.50.720">
    <property type="entry name" value="NAD(P)-binding Rossmann-like Domain"/>
    <property type="match status" value="1"/>
</dbReference>
<dbReference type="InterPro" id="IPR050091">
    <property type="entry name" value="PKS_NRPS_Biosynth_Enz"/>
</dbReference>
<keyword evidence="7" id="KW-1185">Reference proteome</keyword>
<dbReference type="Pfam" id="PF21149">
    <property type="entry name" value="FAS_pseudo-KR"/>
    <property type="match status" value="1"/>
</dbReference>
<dbReference type="InterPro" id="IPR011032">
    <property type="entry name" value="GroES-like_sf"/>
</dbReference>
<dbReference type="InterPro" id="IPR006162">
    <property type="entry name" value="Ppantetheine_attach_site"/>
</dbReference>
<dbReference type="Gene3D" id="1.10.1200.10">
    <property type="entry name" value="ACP-like"/>
    <property type="match status" value="1"/>
</dbReference>
<gene>
    <name evidence="6" type="ORF">Zmor_018373</name>
</gene>
<dbReference type="InterPro" id="IPR049900">
    <property type="entry name" value="PKS_mFAS_DH"/>
</dbReference>
<name>A0AA38IBC9_9CUCU</name>
<dbReference type="SUPFAM" id="SSF47336">
    <property type="entry name" value="ACP-like"/>
    <property type="match status" value="1"/>
</dbReference>
<dbReference type="InterPro" id="IPR009081">
    <property type="entry name" value="PP-bd_ACP"/>
</dbReference>
<dbReference type="InterPro" id="IPR049391">
    <property type="entry name" value="FAS_pseudo-KR"/>
</dbReference>
<keyword evidence="1" id="KW-0596">Phosphopantetheine</keyword>
<evidence type="ECO:0000256" key="1">
    <source>
        <dbReference type="ARBA" id="ARBA00022450"/>
    </source>
</evidence>
<evidence type="ECO:0000256" key="4">
    <source>
        <dbReference type="PROSITE-ProRule" id="PRU01363"/>
    </source>
</evidence>
<dbReference type="InterPro" id="IPR013968">
    <property type="entry name" value="PKS_KR"/>
</dbReference>
<feature type="active site" description="Proton acceptor; for dehydratase activity" evidence="4">
    <location>
        <position position="18"/>
    </location>
</feature>
<dbReference type="InterPro" id="IPR013149">
    <property type="entry name" value="ADH-like_C"/>
</dbReference>
<accession>A0AA38IBC9</accession>
<sequence>MDYDFSYFYEECQFLKGHVIDGRYIFPATEYLKLAWETFSNFQTLTTDITPVVFENCKFLRALTMPNTGYLLLHVMLQRGTGNFEILDNDSLLVSGRITSCSNSDRQQVNLSSSSVLEDRKLRILTQEEIYREFHLRVYNYSGLFKAIKAFNLQFLQTDTRLLYVPTGIKKIIIDPIKHKRVVESQNEQECCLPAYVSKNFNRIMPGGIEIHGLHVKSVFRKKERLESILEKHVFVPNNTTLELEEVVRVNTHIILENTLEHHFKAVEIINEFTDINSEHILCFVNKALADIPVVAPDLTVSSKAAINDTSGIKYETITLTPESNILLYIGSKILQQSNNLKQFFVPLSENGFVLTREEISFTPEKCIDGVEIHTDYSTPNERIILLRKKERTAKPKFIEVSSRNFEWLPELQNSLSQRNKVITYATNQHPEGILGLINCIRREKDGNLVKCFIMMDDAPEFDPQLWFYAEQISTNLATNIYIRMGLGAHTDIFVWKKFPRSIANTPTQGPLNREVLLAEGRMLGLTYYSPVNFKDIMAASGRVNPEVLQPHRLAQEVLTGFEFSGKDLRGHRIAGIIQAQGISSYVSVDSSIMWQVPDSWTLEDAATVSAVYITVLYSLLLVGNMRSGCSILIHCATGGIGLAALNVCLHYKCDIYATVGNEKKRAYLNKHYPQIPNSYIGNSRDTSFEQMIKKETKSRGVDFVLNSLSEDKLEASIKCLARNGQFMELGKYDLANDSYLNLLLMEKEAIYHGIVLDALLRNSVKETKSKLTECLLEGIKAGFVKPLPRVCFNATQVEESYKYMLSGQHIGRILVKLRNEEDIDHDDNGIEKFQISSKPRFNCDVRYTYVIVGGLGGIGLELGDWLVLRGAKKLVLTSRSGLQSVKVCTNNVTTEQKCEDLVKEANELGQIDAIFNLALVLQDALFQDQTKKNFLASFTPKAHATVFLDKVSRKLCPNLRYFVVFSSESCGLGNAGQSNYDMANSVMERICENRKREGLPAVAIQWGAVGDKEHKELVIGGTLQQKISSCFEVLDMLLKHNYPVVSSMVDEKHHKGDIVVTVDAIAHVIGIKDIKTVSPYATFAELGMDSMMGTQIIQLLENDFEIYVTSKDIRSLTFAKLAEIEAETDLPVVQLTSQVQSTEEAPTVFVLPGVEGAFKPLEHIECRLTKNIPFLVIGYSFGTIVALELVSLLEARGIFGTVILIDGSPTYLSSGIKKNMGMEDTELQMSILYKVFSIVIPYDVLSKHQGALLKAKDLEQRIDVALALIPPETTNKQKLDKQEKQISVAVYKRLKAIMNYTFGEKKIKSLVHLLKAKYSMVDDDDE</sequence>
<organism evidence="6 7">
    <name type="scientific">Zophobas morio</name>
    <dbReference type="NCBI Taxonomy" id="2755281"/>
    <lineage>
        <taxon>Eukaryota</taxon>
        <taxon>Metazoa</taxon>
        <taxon>Ecdysozoa</taxon>
        <taxon>Arthropoda</taxon>
        <taxon>Hexapoda</taxon>
        <taxon>Insecta</taxon>
        <taxon>Pterygota</taxon>
        <taxon>Neoptera</taxon>
        <taxon>Endopterygota</taxon>
        <taxon>Coleoptera</taxon>
        <taxon>Polyphaga</taxon>
        <taxon>Cucujiformia</taxon>
        <taxon>Tenebrionidae</taxon>
        <taxon>Zophobas</taxon>
    </lineage>
</organism>
<dbReference type="InterPro" id="IPR036736">
    <property type="entry name" value="ACP-like_sf"/>
</dbReference>
<dbReference type="SUPFAM" id="SSF51735">
    <property type="entry name" value="NAD(P)-binding Rossmann-fold domains"/>
    <property type="match status" value="2"/>
</dbReference>
<dbReference type="SUPFAM" id="SSF53474">
    <property type="entry name" value="alpha/beta-Hydrolases"/>
    <property type="match status" value="1"/>
</dbReference>
<dbReference type="SMART" id="SM00829">
    <property type="entry name" value="PKS_ER"/>
    <property type="match status" value="1"/>
</dbReference>
<dbReference type="PANTHER" id="PTHR43775:SF23">
    <property type="entry name" value="FATTY ACID SYNTHASE 3"/>
    <property type="match status" value="1"/>
</dbReference>